<accession>A0A8S1U5P8</accession>
<name>A0A8S1U5P8_PAROT</name>
<dbReference type="EMBL" id="CAJJDP010000038">
    <property type="protein sequence ID" value="CAD8160395.1"/>
    <property type="molecule type" value="Genomic_DNA"/>
</dbReference>
<keyword evidence="2" id="KW-1185">Reference proteome</keyword>
<dbReference type="Proteomes" id="UP000683925">
    <property type="component" value="Unassembled WGS sequence"/>
</dbReference>
<dbReference type="AlphaFoldDB" id="A0A8S1U5P8"/>
<organism evidence="1 2">
    <name type="scientific">Paramecium octaurelia</name>
    <dbReference type="NCBI Taxonomy" id="43137"/>
    <lineage>
        <taxon>Eukaryota</taxon>
        <taxon>Sar</taxon>
        <taxon>Alveolata</taxon>
        <taxon>Ciliophora</taxon>
        <taxon>Intramacronucleata</taxon>
        <taxon>Oligohymenophorea</taxon>
        <taxon>Peniculida</taxon>
        <taxon>Parameciidae</taxon>
        <taxon>Paramecium</taxon>
    </lineage>
</organism>
<gene>
    <name evidence="1" type="ORF">POCTA_138.1.T0380150</name>
</gene>
<evidence type="ECO:0000313" key="1">
    <source>
        <dbReference type="EMBL" id="CAD8160395.1"/>
    </source>
</evidence>
<evidence type="ECO:0000313" key="2">
    <source>
        <dbReference type="Proteomes" id="UP000683925"/>
    </source>
</evidence>
<reference evidence="1" key="1">
    <citation type="submission" date="2021-01" db="EMBL/GenBank/DDBJ databases">
        <authorList>
            <consortium name="Genoscope - CEA"/>
            <person name="William W."/>
        </authorList>
    </citation>
    <scope>NUCLEOTIDE SEQUENCE</scope>
</reference>
<protein>
    <submittedName>
        <fullName evidence="1">Uncharacterized protein</fullName>
    </submittedName>
</protein>
<proteinExistence type="predicted"/>
<sequence>MSQKFIKYPSSSRFQTYSAIKIYIQPIVLIHLKYVKPRLHKDDDVIKIKECVDIFQMMI</sequence>
<comment type="caution">
    <text evidence="1">The sequence shown here is derived from an EMBL/GenBank/DDBJ whole genome shotgun (WGS) entry which is preliminary data.</text>
</comment>